<keyword evidence="2" id="KW-1185">Reference proteome</keyword>
<sequence length="73" mass="8258">MQKDEQTDLARLTVEARRDFPRAIFWTIPISSDPAVEARNIGHQLEKYGGMAGIAFAARLENALRQAGEESWR</sequence>
<name>A0ABQ6CV01_9HYPH</name>
<dbReference type="RefSeq" id="WP_284315062.1">
    <property type="nucleotide sequence ID" value="NZ_BSPC01000058.1"/>
</dbReference>
<comment type="caution">
    <text evidence="1">The sequence shown here is derived from an EMBL/GenBank/DDBJ whole genome shotgun (WGS) entry which is preliminary data.</text>
</comment>
<gene>
    <name evidence="1" type="ORF">GCM10007874_51030</name>
</gene>
<protein>
    <submittedName>
        <fullName evidence="1">Uncharacterized protein</fullName>
    </submittedName>
</protein>
<proteinExistence type="predicted"/>
<dbReference type="Proteomes" id="UP001156882">
    <property type="component" value="Unassembled WGS sequence"/>
</dbReference>
<evidence type="ECO:0000313" key="1">
    <source>
        <dbReference type="EMBL" id="GLS22086.1"/>
    </source>
</evidence>
<evidence type="ECO:0000313" key="2">
    <source>
        <dbReference type="Proteomes" id="UP001156882"/>
    </source>
</evidence>
<dbReference type="EMBL" id="BSPC01000058">
    <property type="protein sequence ID" value="GLS22086.1"/>
    <property type="molecule type" value="Genomic_DNA"/>
</dbReference>
<organism evidence="1 2">
    <name type="scientific">Labrys miyagiensis</name>
    <dbReference type="NCBI Taxonomy" id="346912"/>
    <lineage>
        <taxon>Bacteria</taxon>
        <taxon>Pseudomonadati</taxon>
        <taxon>Pseudomonadota</taxon>
        <taxon>Alphaproteobacteria</taxon>
        <taxon>Hyphomicrobiales</taxon>
        <taxon>Xanthobacteraceae</taxon>
        <taxon>Labrys</taxon>
    </lineage>
</organism>
<reference evidence="2" key="1">
    <citation type="journal article" date="2019" name="Int. J. Syst. Evol. Microbiol.">
        <title>The Global Catalogue of Microorganisms (GCM) 10K type strain sequencing project: providing services to taxonomists for standard genome sequencing and annotation.</title>
        <authorList>
            <consortium name="The Broad Institute Genomics Platform"/>
            <consortium name="The Broad Institute Genome Sequencing Center for Infectious Disease"/>
            <person name="Wu L."/>
            <person name="Ma J."/>
        </authorList>
    </citation>
    <scope>NUCLEOTIDE SEQUENCE [LARGE SCALE GENOMIC DNA]</scope>
    <source>
        <strain evidence="2">NBRC 101365</strain>
    </source>
</reference>
<accession>A0ABQ6CV01</accession>